<proteinExistence type="predicted"/>
<feature type="transmembrane region" description="Helical" evidence="1">
    <location>
        <begin position="33"/>
        <end position="53"/>
    </location>
</feature>
<dbReference type="EMBL" id="JBBVGT010000001">
    <property type="protein sequence ID" value="MFB5944408.1"/>
    <property type="molecule type" value="Genomic_DNA"/>
</dbReference>
<accession>A0ABV5CAN8</accession>
<feature type="transmembrane region" description="Helical" evidence="1">
    <location>
        <begin position="60"/>
        <end position="80"/>
    </location>
</feature>
<gene>
    <name evidence="2" type="ORF">WKR92_01040</name>
</gene>
<keyword evidence="1" id="KW-0812">Transmembrane</keyword>
<evidence type="ECO:0000313" key="3">
    <source>
        <dbReference type="Proteomes" id="UP001580928"/>
    </source>
</evidence>
<sequence>MKKITPLNIVVAILIVWAVSGLMDGAIASSQLIWIGLLVVLVILVDIMFRMMLKTPKRLWMIQLLFLVLTVIVAFGIWHFRN</sequence>
<keyword evidence="1" id="KW-0472">Membrane</keyword>
<feature type="transmembrane region" description="Helical" evidence="1">
    <location>
        <begin position="7"/>
        <end position="27"/>
    </location>
</feature>
<dbReference type="Proteomes" id="UP001580928">
    <property type="component" value="Unassembled WGS sequence"/>
</dbReference>
<comment type="caution">
    <text evidence="2">The sequence shown here is derived from an EMBL/GenBank/DDBJ whole genome shotgun (WGS) entry which is preliminary data.</text>
</comment>
<protein>
    <submittedName>
        <fullName evidence="2">Uncharacterized protein</fullName>
    </submittedName>
</protein>
<name>A0ABV5CAN8_9SPHI</name>
<evidence type="ECO:0000313" key="2">
    <source>
        <dbReference type="EMBL" id="MFB5944408.1"/>
    </source>
</evidence>
<dbReference type="RefSeq" id="WP_375555990.1">
    <property type="nucleotide sequence ID" value="NZ_JBBVGT010000001.1"/>
</dbReference>
<keyword evidence="3" id="KW-1185">Reference proteome</keyword>
<organism evidence="2 3">
    <name type="scientific">Albibacterium profundi</name>
    <dbReference type="NCBI Taxonomy" id="3134906"/>
    <lineage>
        <taxon>Bacteria</taxon>
        <taxon>Pseudomonadati</taxon>
        <taxon>Bacteroidota</taxon>
        <taxon>Sphingobacteriia</taxon>
        <taxon>Sphingobacteriales</taxon>
        <taxon>Sphingobacteriaceae</taxon>
        <taxon>Albibacterium</taxon>
    </lineage>
</organism>
<evidence type="ECO:0000256" key="1">
    <source>
        <dbReference type="SAM" id="Phobius"/>
    </source>
</evidence>
<reference evidence="2 3" key="1">
    <citation type="submission" date="2024-04" db="EMBL/GenBank/DDBJ databases">
        <title>Albibacterium profundi sp. nov., isolated from sediment of the Challenger Deep of Mariana Trench.</title>
        <authorList>
            <person name="Wang Y."/>
        </authorList>
    </citation>
    <scope>NUCLEOTIDE SEQUENCE [LARGE SCALE GENOMIC DNA]</scope>
    <source>
        <strain evidence="2 3">RHL897</strain>
    </source>
</reference>
<keyword evidence="1" id="KW-1133">Transmembrane helix</keyword>